<feature type="region of interest" description="Disordered" evidence="17">
    <location>
        <begin position="416"/>
        <end position="947"/>
    </location>
</feature>
<feature type="region of interest" description="Disordered" evidence="17">
    <location>
        <begin position="1"/>
        <end position="360"/>
    </location>
</feature>
<evidence type="ECO:0000313" key="21">
    <source>
        <dbReference type="Proteomes" id="UP001153620"/>
    </source>
</evidence>
<feature type="compositionally biased region" description="Basic and acidic residues" evidence="17">
    <location>
        <begin position="793"/>
        <end position="811"/>
    </location>
</feature>
<dbReference type="PANTHER" id="PTHR45797:SF3">
    <property type="entry name" value="TRANSCRIPTIONAL REGULATOR ATRX HOMOLOG"/>
    <property type="match status" value="1"/>
</dbReference>
<reference evidence="20" key="1">
    <citation type="submission" date="2022-01" db="EMBL/GenBank/DDBJ databases">
        <authorList>
            <person name="King R."/>
        </authorList>
    </citation>
    <scope>NUCLEOTIDE SEQUENCE</scope>
</reference>
<feature type="domain" description="Helicase ATP-binding" evidence="18">
    <location>
        <begin position="1046"/>
        <end position="1235"/>
    </location>
</feature>
<dbReference type="FunFam" id="3.40.50.10810:FF:000011">
    <property type="entry name" value="Transcriptional regulator ATRX homolog"/>
    <property type="match status" value="1"/>
</dbReference>
<evidence type="ECO:0000256" key="15">
    <source>
        <dbReference type="ARBA" id="ARBA00043074"/>
    </source>
</evidence>
<dbReference type="CDD" id="cd18793">
    <property type="entry name" value="SF2_C_SNF"/>
    <property type="match status" value="1"/>
</dbReference>
<dbReference type="InterPro" id="IPR014001">
    <property type="entry name" value="Helicase_ATP-bd"/>
</dbReference>
<dbReference type="InterPro" id="IPR044574">
    <property type="entry name" value="ARIP4-like"/>
</dbReference>
<feature type="compositionally biased region" description="Basic residues" evidence="17">
    <location>
        <begin position="332"/>
        <end position="341"/>
    </location>
</feature>
<evidence type="ECO:0000256" key="8">
    <source>
        <dbReference type="ARBA" id="ARBA00022763"/>
    </source>
</evidence>
<evidence type="ECO:0000256" key="4">
    <source>
        <dbReference type="ARBA" id="ARBA00012551"/>
    </source>
</evidence>
<dbReference type="PROSITE" id="PS51194">
    <property type="entry name" value="HELICASE_CTER"/>
    <property type="match status" value="1"/>
</dbReference>
<feature type="compositionally biased region" description="Basic residues" evidence="17">
    <location>
        <begin position="281"/>
        <end position="293"/>
    </location>
</feature>
<keyword evidence="9" id="KW-0378">Hydrolase</keyword>
<dbReference type="SUPFAM" id="SSF52540">
    <property type="entry name" value="P-loop containing nucleoside triphosphate hydrolases"/>
    <property type="match status" value="2"/>
</dbReference>
<comment type="subcellular location">
    <subcellularLocation>
        <location evidence="2">Chromosome</location>
    </subcellularLocation>
    <subcellularLocation>
        <location evidence="1">Nucleus</location>
    </subcellularLocation>
</comment>
<keyword evidence="12" id="KW-0238">DNA-binding</keyword>
<evidence type="ECO:0000256" key="7">
    <source>
        <dbReference type="ARBA" id="ARBA00022741"/>
    </source>
</evidence>
<keyword evidence="11" id="KW-0067">ATP-binding</keyword>
<dbReference type="OrthoDB" id="9900844at2759"/>
<comment type="catalytic activity">
    <reaction evidence="16">
        <text>ATP + H2O = ADP + phosphate + H(+)</text>
        <dbReference type="Rhea" id="RHEA:13065"/>
        <dbReference type="ChEBI" id="CHEBI:15377"/>
        <dbReference type="ChEBI" id="CHEBI:15378"/>
        <dbReference type="ChEBI" id="CHEBI:30616"/>
        <dbReference type="ChEBI" id="CHEBI:43474"/>
        <dbReference type="ChEBI" id="CHEBI:456216"/>
        <dbReference type="EC" id="3.6.4.12"/>
    </reaction>
</comment>
<feature type="compositionally biased region" description="Basic and acidic residues" evidence="17">
    <location>
        <begin position="87"/>
        <end position="123"/>
    </location>
</feature>
<feature type="compositionally biased region" description="Basic and acidic residues" evidence="17">
    <location>
        <begin position="416"/>
        <end position="425"/>
    </location>
</feature>
<dbReference type="PROSITE" id="PS51192">
    <property type="entry name" value="HELICASE_ATP_BIND_1"/>
    <property type="match status" value="1"/>
</dbReference>
<feature type="compositionally biased region" description="Basic and acidic residues" evidence="17">
    <location>
        <begin position="756"/>
        <end position="779"/>
    </location>
</feature>
<feature type="region of interest" description="Disordered" evidence="17">
    <location>
        <begin position="1364"/>
        <end position="1431"/>
    </location>
</feature>
<dbReference type="Proteomes" id="UP001153620">
    <property type="component" value="Chromosome 3"/>
</dbReference>
<dbReference type="InterPro" id="IPR027417">
    <property type="entry name" value="P-loop_NTPase"/>
</dbReference>
<dbReference type="SMART" id="SM00487">
    <property type="entry name" value="DEXDc"/>
    <property type="match status" value="1"/>
</dbReference>
<feature type="compositionally biased region" description="Basic residues" evidence="17">
    <location>
        <begin position="920"/>
        <end position="930"/>
    </location>
</feature>
<name>A0A9N9S594_9DIPT</name>
<sequence length="1889" mass="217676">MVNRRKRAAKKSNEKDSTITKDSDNDGEINESIDNIVQETVSEDSRKKSNNNSRKKKTTETEKLEESEKVSNRTRRRGKDPEENDKESEKLEENHKDSVENNKDPVDSEEKDKDTEENSKDPAENNEIDDSVQIIEEPVNSVQSIEDSENEEAVVNDQEPEETNGDPLNCSDPEIDENSKTVNEFSDEEESSPLNIENYLQIESSLQNDEENSKQDQENNIQDEENASESGENSRQEQKNDDSNDDTQKDDKPAPGLRLVPLNLLLRQDILDGKKKDSSKSTRKSTGRNRKKASYIEISSDEDDQISLSSESSESDKSSSDDEEESLSSLKRNARKNKSTKSSKLSNGTKDKVFKEPMSPTKIIKNAKSVSINLEKMPDNVNKLMKCYRVNDDPIEMWSESDDFENMISTSKIDRVALDKEKQDQEVVENVRPAPRELKRTGKVKKTEDVETEKSEKSDKSEKSKKESSKKHHKEKEVKTPTRSRSTRNAAMNRRKIVDDESESEKTESENESEEDVPLKLIAKSATTNNKPTRSTRGRNSLATSESEIDKESTSKEQSKNNSEDESAKDSKSKEEKTKDKKVKDDHSKEKLPKRTQRQESSSDEEEKEKEIKSRSTRSTRNNKEQQNAAKKSKTESKPTSEKRSSPRKEKTSNLKITISLNQKKVINHSNDDIDESSKSDSDISSKSDSNKEVKRISKTKKISSDTSDSEDEPLTALKNKSLEKDKKESSDKESDSSDKEKEQSDGDDTLPIIDQKLRNRNKFEANKDFNKLKELIEQKKKKRKDSSDEEETKDRVRKNDKGKENHDKNGESTNKTSEKSKRKRLLSSSEEEEANEDKDDESSSSNKKKSSKNDLETPAKKRKKNMDEDSDYNNSGGEDEDKNSDESQSSDDENAGKRKVKRSSDDEDEDIDELEKERSKAKRRKRIKKIASSDEDGDEKGGKASGRKTIRKIMKNDKLDISTKEAAKIERERKQRIEERQKTYNQFYDERPEEIKEITSLVLDYDEETKESILEVDKKLVKKLKPHQANGIKFMWDACFESVERCRKESGSGCILAHCMGLGKTLQVVTLTHTLLNNSDDTDVTRVLVVCPLNTVHNWVNEFQKWLKGIRGYNEIEIYEISKLKQNIDRANKLMEWHNEGGVMIMSYDMFRNLTNDQNNRLRKKIKESLQTSLIDPGPDLVVCDEGHLLKNEKTSISKCMMKLRTSRRIVLTGTPLQNNLKEYYCMVQFVKPNLLGKYQEYMNRFVNPITNGQYTDSTEYDIQVMRRRAHVLHKMLDGCVQRRDYNVLAPFLPPKHEYVLSIKLSPMQVTLYKHYMESKARQGADTARKGSILFQDFQNLQRIWSAPKALRYNSDRYEVEMQRKRDLESEDESEGSIKDFIDDSESAVSTGNSSSEGGSDDDGQSINSDEEKNKKKKKKKDKGFAAPRRTRAAAAAFPTEFQAEEEEIAASSKLENPTEWWTQVCPEEELNNIEHSSKLMLLMSILEKCEAIGDKLLVFSQSLYSLDVIEHFLNYIDDQTQHNIEDATFKASWTLGQDYFRLDGSTPVEQRSQACKHFNSSDNPRARLFLISTRAGGLGINLVAANRVVIFDVSWNPSHDIQSIFRVYRFGQTKPCYIYRFIALGTMEEKIYERQVTKQAISKRVIDEQQIDRHYNQNDLQELYKYELEPDDEVREIPILPKDRLFAEMLQKYEDTIWKYHEHDTLLENKEEETLDEDERKQAWDEFEHEKTRPQLQQYYPQPQIRNTGPVTSNNIFGIRTDILLKLLSMKARLDNPTISEANVKHAIPLLMQELYRQMDRGELTLYQQLLALSSSLEVPQNYGGKFQINEALMHQTYNSINSMPSTSSHATNLYRSQLLARQQNLSAQLQRQKQMRRMSDTVIEID</sequence>
<dbReference type="Gene3D" id="1.20.120.850">
    <property type="entry name" value="SWI2/SNF2 ATPases, N-terminal domain"/>
    <property type="match status" value="1"/>
</dbReference>
<dbReference type="Gene3D" id="3.40.50.300">
    <property type="entry name" value="P-loop containing nucleotide triphosphate hydrolases"/>
    <property type="match status" value="2"/>
</dbReference>
<feature type="compositionally biased region" description="Polar residues" evidence="17">
    <location>
        <begin position="481"/>
        <end position="490"/>
    </location>
</feature>
<feature type="compositionally biased region" description="Polar residues" evidence="17">
    <location>
        <begin position="654"/>
        <end position="669"/>
    </location>
</feature>
<feature type="compositionally biased region" description="Acidic residues" evidence="17">
    <location>
        <begin position="146"/>
        <end position="164"/>
    </location>
</feature>
<dbReference type="InterPro" id="IPR038718">
    <property type="entry name" value="SNF2-like_sf"/>
</dbReference>
<keyword evidence="14" id="KW-0539">Nucleus</keyword>
<feature type="compositionally biased region" description="Basic and acidic residues" evidence="17">
    <location>
        <begin position="434"/>
        <end position="467"/>
    </location>
</feature>
<gene>
    <name evidence="20" type="ORF">CHIRRI_LOCUS12338</name>
</gene>
<dbReference type="Gene3D" id="3.40.50.10810">
    <property type="entry name" value="Tandem AAA-ATPase domain"/>
    <property type="match status" value="1"/>
</dbReference>
<evidence type="ECO:0000256" key="12">
    <source>
        <dbReference type="ARBA" id="ARBA00023125"/>
    </source>
</evidence>
<keyword evidence="13" id="KW-0234">DNA repair</keyword>
<organism evidence="20 21">
    <name type="scientific">Chironomus riparius</name>
    <dbReference type="NCBI Taxonomy" id="315576"/>
    <lineage>
        <taxon>Eukaryota</taxon>
        <taxon>Metazoa</taxon>
        <taxon>Ecdysozoa</taxon>
        <taxon>Arthropoda</taxon>
        <taxon>Hexapoda</taxon>
        <taxon>Insecta</taxon>
        <taxon>Pterygota</taxon>
        <taxon>Neoptera</taxon>
        <taxon>Endopterygota</taxon>
        <taxon>Diptera</taxon>
        <taxon>Nematocera</taxon>
        <taxon>Chironomoidea</taxon>
        <taxon>Chironomidae</taxon>
        <taxon>Chironominae</taxon>
        <taxon>Chironomus</taxon>
    </lineage>
</organism>
<feature type="compositionally biased region" description="Basic and acidic residues" evidence="17">
    <location>
        <begin position="58"/>
        <end position="71"/>
    </location>
</feature>
<dbReference type="GO" id="GO:0003677">
    <property type="term" value="F:DNA binding"/>
    <property type="evidence" value="ECO:0007669"/>
    <property type="project" value="UniProtKB-KW"/>
</dbReference>
<comment type="similarity">
    <text evidence="3">Belongs to the SNF2/RAD54 helicase family.</text>
</comment>
<evidence type="ECO:0000256" key="3">
    <source>
        <dbReference type="ARBA" id="ARBA00007025"/>
    </source>
</evidence>
<dbReference type="GO" id="GO:0005694">
    <property type="term" value="C:chromosome"/>
    <property type="evidence" value="ECO:0007669"/>
    <property type="project" value="UniProtKB-SubCell"/>
</dbReference>
<dbReference type="GO" id="GO:0005634">
    <property type="term" value="C:nucleus"/>
    <property type="evidence" value="ECO:0007669"/>
    <property type="project" value="UniProtKB-SubCell"/>
</dbReference>
<evidence type="ECO:0000256" key="10">
    <source>
        <dbReference type="ARBA" id="ARBA00022806"/>
    </source>
</evidence>
<dbReference type="EC" id="3.6.4.12" evidence="4"/>
<dbReference type="GO" id="GO:0003678">
    <property type="term" value="F:DNA helicase activity"/>
    <property type="evidence" value="ECO:0007669"/>
    <property type="project" value="UniProtKB-EC"/>
</dbReference>
<feature type="compositionally biased region" description="Basic and acidic residues" evidence="17">
    <location>
        <begin position="11"/>
        <end position="24"/>
    </location>
</feature>
<feature type="compositionally biased region" description="Acidic residues" evidence="17">
    <location>
        <begin position="830"/>
        <end position="843"/>
    </location>
</feature>
<dbReference type="SMART" id="SM00490">
    <property type="entry name" value="HELICc"/>
    <property type="match status" value="1"/>
</dbReference>
<dbReference type="GO" id="GO:0006281">
    <property type="term" value="P:DNA repair"/>
    <property type="evidence" value="ECO:0007669"/>
    <property type="project" value="UniProtKB-KW"/>
</dbReference>
<dbReference type="GO" id="GO:0140719">
    <property type="term" value="P:constitutive heterochromatin formation"/>
    <property type="evidence" value="ECO:0007669"/>
    <property type="project" value="UniProtKB-ARBA"/>
</dbReference>
<keyword evidence="21" id="KW-1185">Reference proteome</keyword>
<evidence type="ECO:0000313" key="20">
    <source>
        <dbReference type="EMBL" id="CAG9809517.1"/>
    </source>
</evidence>
<keyword evidence="6" id="KW-0597">Phosphoprotein</keyword>
<dbReference type="PANTHER" id="PTHR45797">
    <property type="entry name" value="RAD54-LIKE"/>
    <property type="match status" value="1"/>
</dbReference>
<evidence type="ECO:0000256" key="9">
    <source>
        <dbReference type="ARBA" id="ARBA00022801"/>
    </source>
</evidence>
<evidence type="ECO:0000256" key="1">
    <source>
        <dbReference type="ARBA" id="ARBA00004123"/>
    </source>
</evidence>
<feature type="compositionally biased region" description="Basic and acidic residues" evidence="17">
    <location>
        <begin position="269"/>
        <end position="280"/>
    </location>
</feature>
<evidence type="ECO:0000259" key="19">
    <source>
        <dbReference type="PROSITE" id="PS51194"/>
    </source>
</evidence>
<dbReference type="InterPro" id="IPR049730">
    <property type="entry name" value="SNF2/RAD54-like_C"/>
</dbReference>
<feature type="compositionally biased region" description="Basic and acidic residues" evidence="17">
    <location>
        <begin position="496"/>
        <end position="509"/>
    </location>
</feature>
<evidence type="ECO:0000256" key="13">
    <source>
        <dbReference type="ARBA" id="ARBA00023204"/>
    </source>
</evidence>
<feature type="compositionally biased region" description="Polar residues" evidence="17">
    <location>
        <begin position="525"/>
        <end position="546"/>
    </location>
</feature>
<evidence type="ECO:0000256" key="6">
    <source>
        <dbReference type="ARBA" id="ARBA00022553"/>
    </source>
</evidence>
<feature type="compositionally biased region" description="Basic and acidic residues" evidence="17">
    <location>
        <begin position="670"/>
        <end position="696"/>
    </location>
</feature>
<dbReference type="GO" id="GO:0005524">
    <property type="term" value="F:ATP binding"/>
    <property type="evidence" value="ECO:0007669"/>
    <property type="project" value="UniProtKB-KW"/>
</dbReference>
<reference evidence="20" key="2">
    <citation type="submission" date="2022-10" db="EMBL/GenBank/DDBJ databases">
        <authorList>
            <consortium name="ENA_rothamsted_submissions"/>
            <consortium name="culmorum"/>
            <person name="King R."/>
        </authorList>
    </citation>
    <scope>NUCLEOTIDE SEQUENCE</scope>
</reference>
<proteinExistence type="inferred from homology"/>
<feature type="compositionally biased region" description="Basic residues" evidence="17">
    <location>
        <begin position="1"/>
        <end position="10"/>
    </location>
</feature>
<feature type="compositionally biased region" description="Acidic residues" evidence="17">
    <location>
        <begin position="906"/>
        <end position="915"/>
    </location>
</feature>
<evidence type="ECO:0000256" key="11">
    <source>
        <dbReference type="ARBA" id="ARBA00022840"/>
    </source>
</evidence>
<dbReference type="EMBL" id="OU895879">
    <property type="protein sequence ID" value="CAG9809517.1"/>
    <property type="molecule type" value="Genomic_DNA"/>
</dbReference>
<feature type="compositionally biased region" description="Low complexity" evidence="17">
    <location>
        <begin position="257"/>
        <end position="266"/>
    </location>
</feature>
<evidence type="ECO:0000256" key="2">
    <source>
        <dbReference type="ARBA" id="ARBA00004286"/>
    </source>
</evidence>
<feature type="compositionally biased region" description="Basic and acidic residues" evidence="17">
    <location>
        <begin position="548"/>
        <end position="593"/>
    </location>
</feature>
<feature type="compositionally biased region" description="Basic and acidic residues" evidence="17">
    <location>
        <begin position="232"/>
        <end position="253"/>
    </location>
</feature>
<feature type="compositionally biased region" description="Basic and acidic residues" evidence="17">
    <location>
        <begin position="721"/>
        <end position="745"/>
    </location>
</feature>
<evidence type="ECO:0000256" key="16">
    <source>
        <dbReference type="ARBA" id="ARBA00047995"/>
    </source>
</evidence>
<feature type="compositionally biased region" description="Acidic residues" evidence="17">
    <location>
        <begin position="878"/>
        <end position="894"/>
    </location>
</feature>
<keyword evidence="7" id="KW-0547">Nucleotide-binding</keyword>
<dbReference type="GO" id="GO:0016887">
    <property type="term" value="F:ATP hydrolysis activity"/>
    <property type="evidence" value="ECO:0007669"/>
    <property type="project" value="InterPro"/>
</dbReference>
<keyword evidence="8" id="KW-0227">DNA damage</keyword>
<evidence type="ECO:0000256" key="17">
    <source>
        <dbReference type="SAM" id="MobiDB-lite"/>
    </source>
</evidence>
<evidence type="ECO:0000256" key="14">
    <source>
        <dbReference type="ARBA" id="ARBA00023242"/>
    </source>
</evidence>
<protein>
    <recommendedName>
        <fullName evidence="4">DNA helicase</fullName>
        <ecNumber evidence="4">3.6.4.12</ecNumber>
    </recommendedName>
    <alternativeName>
        <fullName evidence="15">X-linked nuclear protein</fullName>
    </alternativeName>
</protein>
<dbReference type="InterPro" id="IPR000330">
    <property type="entry name" value="SNF2_N"/>
</dbReference>
<keyword evidence="5" id="KW-0158">Chromosome</keyword>
<dbReference type="Pfam" id="PF00271">
    <property type="entry name" value="Helicase_C"/>
    <property type="match status" value="1"/>
</dbReference>
<evidence type="ECO:0000259" key="18">
    <source>
        <dbReference type="PROSITE" id="PS51192"/>
    </source>
</evidence>
<dbReference type="InterPro" id="IPR001650">
    <property type="entry name" value="Helicase_C-like"/>
</dbReference>
<feature type="compositionally biased region" description="Basic and acidic residues" evidence="17">
    <location>
        <begin position="633"/>
        <end position="653"/>
    </location>
</feature>
<feature type="domain" description="Helicase C-terminal" evidence="19">
    <location>
        <begin position="1483"/>
        <end position="1661"/>
    </location>
</feature>
<keyword evidence="10" id="KW-0347">Helicase</keyword>
<dbReference type="Pfam" id="PF00176">
    <property type="entry name" value="SNF2-rel_dom"/>
    <property type="match status" value="1"/>
</dbReference>
<accession>A0A9N9S594</accession>
<evidence type="ECO:0000256" key="5">
    <source>
        <dbReference type="ARBA" id="ARBA00022454"/>
    </source>
</evidence>